<keyword evidence="3" id="KW-1185">Reference proteome</keyword>
<sequence length="62" mass="6788">TPSAPYGITLLNCNGSSMTLAWKRPKNTGGSKITSYYLDKREAGKVDWKEVSPSPAAHRTFT</sequence>
<protein>
    <recommendedName>
        <fullName evidence="1">Fibronectin type-III domain-containing protein</fullName>
    </recommendedName>
</protein>
<name>A0ABD0Q5X9_CIRMR</name>
<dbReference type="Proteomes" id="UP001529510">
    <property type="component" value="Unassembled WGS sequence"/>
</dbReference>
<evidence type="ECO:0000259" key="1">
    <source>
        <dbReference type="PROSITE" id="PS50853"/>
    </source>
</evidence>
<dbReference type="CDD" id="cd00063">
    <property type="entry name" value="FN3"/>
    <property type="match status" value="1"/>
</dbReference>
<dbReference type="InterPro" id="IPR003961">
    <property type="entry name" value="FN3_dom"/>
</dbReference>
<feature type="non-terminal residue" evidence="2">
    <location>
        <position position="62"/>
    </location>
</feature>
<dbReference type="Gene3D" id="2.60.40.10">
    <property type="entry name" value="Immunoglobulins"/>
    <property type="match status" value="1"/>
</dbReference>
<dbReference type="AlphaFoldDB" id="A0ABD0Q5X9"/>
<dbReference type="EMBL" id="JAMKFB020000011">
    <property type="protein sequence ID" value="KAL0181475.1"/>
    <property type="molecule type" value="Genomic_DNA"/>
</dbReference>
<proteinExistence type="predicted"/>
<dbReference type="Pfam" id="PF00041">
    <property type="entry name" value="fn3"/>
    <property type="match status" value="1"/>
</dbReference>
<evidence type="ECO:0000313" key="2">
    <source>
        <dbReference type="EMBL" id="KAL0181475.1"/>
    </source>
</evidence>
<dbReference type="InterPro" id="IPR036116">
    <property type="entry name" value="FN3_sf"/>
</dbReference>
<comment type="caution">
    <text evidence="2">The sequence shown here is derived from an EMBL/GenBank/DDBJ whole genome shotgun (WGS) entry which is preliminary data.</text>
</comment>
<organism evidence="2 3">
    <name type="scientific">Cirrhinus mrigala</name>
    <name type="common">Mrigala</name>
    <dbReference type="NCBI Taxonomy" id="683832"/>
    <lineage>
        <taxon>Eukaryota</taxon>
        <taxon>Metazoa</taxon>
        <taxon>Chordata</taxon>
        <taxon>Craniata</taxon>
        <taxon>Vertebrata</taxon>
        <taxon>Euteleostomi</taxon>
        <taxon>Actinopterygii</taxon>
        <taxon>Neopterygii</taxon>
        <taxon>Teleostei</taxon>
        <taxon>Ostariophysi</taxon>
        <taxon>Cypriniformes</taxon>
        <taxon>Cyprinidae</taxon>
        <taxon>Labeoninae</taxon>
        <taxon>Labeonini</taxon>
        <taxon>Cirrhinus</taxon>
    </lineage>
</organism>
<gene>
    <name evidence="2" type="ORF">M9458_023881</name>
</gene>
<reference evidence="2 3" key="1">
    <citation type="submission" date="2024-05" db="EMBL/GenBank/DDBJ databases">
        <title>Genome sequencing and assembly of Indian major carp, Cirrhinus mrigala (Hamilton, 1822).</title>
        <authorList>
            <person name="Mohindra V."/>
            <person name="Chowdhury L.M."/>
            <person name="Lal K."/>
            <person name="Jena J.K."/>
        </authorList>
    </citation>
    <scope>NUCLEOTIDE SEQUENCE [LARGE SCALE GENOMIC DNA]</scope>
    <source>
        <strain evidence="2">CM1030</strain>
        <tissue evidence="2">Blood</tissue>
    </source>
</reference>
<dbReference type="SUPFAM" id="SSF49265">
    <property type="entry name" value="Fibronectin type III"/>
    <property type="match status" value="1"/>
</dbReference>
<dbReference type="InterPro" id="IPR013783">
    <property type="entry name" value="Ig-like_fold"/>
</dbReference>
<feature type="non-terminal residue" evidence="2">
    <location>
        <position position="1"/>
    </location>
</feature>
<accession>A0ABD0Q5X9</accession>
<feature type="domain" description="Fibronectin type-III" evidence="1">
    <location>
        <begin position="4"/>
        <end position="62"/>
    </location>
</feature>
<evidence type="ECO:0000313" key="3">
    <source>
        <dbReference type="Proteomes" id="UP001529510"/>
    </source>
</evidence>
<dbReference type="PROSITE" id="PS50853">
    <property type="entry name" value="FN3"/>
    <property type="match status" value="1"/>
</dbReference>